<proteinExistence type="predicted"/>
<name>A0ABN6KNA3_9LEPT</name>
<evidence type="ECO:0000313" key="2">
    <source>
        <dbReference type="EMBL" id="BDA80817.1"/>
    </source>
</evidence>
<keyword evidence="3" id="KW-1185">Reference proteome</keyword>
<dbReference type="Gene3D" id="2.40.10.220">
    <property type="entry name" value="predicted glycosyltransferase like domains"/>
    <property type="match status" value="1"/>
</dbReference>
<protein>
    <recommendedName>
        <fullName evidence="1">PilZ domain-containing protein</fullName>
    </recommendedName>
</protein>
<organism evidence="2 3">
    <name type="scientific">Leptospira kobayashii</name>
    <dbReference type="NCBI Taxonomy" id="1917830"/>
    <lineage>
        <taxon>Bacteria</taxon>
        <taxon>Pseudomonadati</taxon>
        <taxon>Spirochaetota</taxon>
        <taxon>Spirochaetia</taxon>
        <taxon>Leptospirales</taxon>
        <taxon>Leptospiraceae</taxon>
        <taxon>Leptospira</taxon>
    </lineage>
</organism>
<dbReference type="SUPFAM" id="SSF141371">
    <property type="entry name" value="PilZ domain-like"/>
    <property type="match status" value="1"/>
</dbReference>
<feature type="domain" description="PilZ" evidence="1">
    <location>
        <begin position="5"/>
        <end position="114"/>
    </location>
</feature>
<dbReference type="RefSeq" id="WP_109022369.1">
    <property type="nucleotide sequence ID" value="NZ_AP025029.1"/>
</dbReference>
<evidence type="ECO:0000259" key="1">
    <source>
        <dbReference type="Pfam" id="PF07238"/>
    </source>
</evidence>
<dbReference type="InterPro" id="IPR009875">
    <property type="entry name" value="PilZ_domain"/>
</dbReference>
<reference evidence="2 3" key="1">
    <citation type="submission" date="2021-08" db="EMBL/GenBank/DDBJ databases">
        <title>Complete genome sequence of Leptospira kobayashii strain E30.</title>
        <authorList>
            <person name="Nakao R."/>
            <person name="Nakamura S."/>
            <person name="Masuzawa T."/>
            <person name="Koizumi N."/>
        </authorList>
    </citation>
    <scope>NUCLEOTIDE SEQUENCE [LARGE SCALE GENOMIC DNA]</scope>
    <source>
        <strain evidence="2 3">E30</strain>
    </source>
</reference>
<accession>A0ABN6KNA3</accession>
<dbReference type="Proteomes" id="UP000245263">
    <property type="component" value="Chromosome 2"/>
</dbReference>
<gene>
    <name evidence="2" type="ORF">LPTSP3_g37470</name>
</gene>
<sequence>MSQERRIYKRISEKVHITYRVIQSGSDKMFLPKDRGEGETQDISEGGLLFSTKEPMPIGARLELELRFPDVRYVLYPRAKVVRLEEFNEGEFYEVGLEFNQLFENDKKLILEHITRLGG</sequence>
<dbReference type="Pfam" id="PF07238">
    <property type="entry name" value="PilZ"/>
    <property type="match status" value="1"/>
</dbReference>
<evidence type="ECO:0000313" key="3">
    <source>
        <dbReference type="Proteomes" id="UP000245263"/>
    </source>
</evidence>
<dbReference type="EMBL" id="AP025029">
    <property type="protein sequence ID" value="BDA80817.1"/>
    <property type="molecule type" value="Genomic_DNA"/>
</dbReference>